<dbReference type="GO" id="GO:0072542">
    <property type="term" value="F:protein phosphatase activator activity"/>
    <property type="evidence" value="ECO:0007669"/>
    <property type="project" value="TreeGrafter"/>
</dbReference>
<evidence type="ECO:0000256" key="1">
    <source>
        <dbReference type="ARBA" id="ARBA00004123"/>
    </source>
</evidence>
<dbReference type="GO" id="GO:0030289">
    <property type="term" value="C:protein phosphatase 4 complex"/>
    <property type="evidence" value="ECO:0007669"/>
    <property type="project" value="TreeGrafter"/>
</dbReference>
<dbReference type="InParanoid" id="A0A0C3ER15"/>
<proteinExistence type="predicted"/>
<feature type="region of interest" description="Disordered" evidence="3">
    <location>
        <begin position="445"/>
        <end position="475"/>
    </location>
</feature>
<keyword evidence="7" id="KW-1185">Reference proteome</keyword>
<dbReference type="OrthoDB" id="27483at2759"/>
<accession>A0A0C3ER15</accession>
<protein>
    <submittedName>
        <fullName evidence="6">Uncharacterized protein</fullName>
    </submittedName>
</protein>
<evidence type="ECO:0000313" key="7">
    <source>
        <dbReference type="Proteomes" id="UP000054166"/>
    </source>
</evidence>
<sequence>MSADDAAKKPSSIEFNNTEKSSADPTSAPRREEHAIGESHSLGESGAPKPAENGHADLEAKEVESRDITEAGGVVKGEIEALGEGTELASESFPESETTEAAEGVLAWSPEEDHEHKRVKVYELIGSRWIDQGTAFCLGSFQNETQEAFIIARAESNFNEIILSTAIRGNDVYQRQQDTLIVWTEPDGVDYALSFQDPEGCAEVWNFILDVQRHMNSNADDPVAVGSSSPVIGPNESITTASIIRSGHLPTPRLGIIGEIEKAIKALARTQTVKERICEYIQQEDYIKSLIEVMVIAEERENLENLHALCSLMQTILMLNDHSMYEHILEDNIFFGVVGMLEYDPEFPVHKANYREFLHSTSNFHQPIPIRDETIQRKIHHTYRLQFMKDVVLARALDDSTFNVLNSCIIFNQIDIINHVQHDVGFLRDVVGLYVDEDMLSGGGMKKKETESKAVEGEGMEVDKSPSSDAKANGVVSNGRTSRARLYAFAPPEEISEEEKSLRNEVVFLIQQLCVMGKNVQLPARMALFRALVDRGILFAVQWALALPEKDEKSRPVISASGEVLAALLDHDLNGVRGHVLKQVVAIEKEREAGKKGADRADTILALMCKMMAQSRELAVQSQVGDALKVLLEITQNEGPEPHTVVGVKLLPRSKDDPGTEKFLDYFYKGCIELLFKPFSDIPEFKNLTEPVLRLTREKTNLFLYLCDLLCNFAQQHSFRSHFFILSSSISPRVASLLSVRDKHLRLAAFRFFRICIKLNNRNLTNHLMKCDIMKPLIDLTVQESRRDNLLSSSCQEFFEHLRRENWKEFINYCMAKYEAEIRKLSETPLGGPRFMSFIRRWEMNNEPPPREEKIEKPDLRIPGQSRIPEAEEEDYFNADDDDDDFVPSFAAPLFPRGQAPSPPLNLLKRKRRTGLNISTGFRTTLTPPRTPPIGSLVDYGDEDEDLDGLPSTNDFPGSPGHDLGLSKRSQSPNLLSSPRLPNRQVSLSVPPQRPSPDDDEDSLLEALVRGKDHNPSPPIATPKVPDLGMGPVRLTGKRQREDDDDELLERLASKTKRPDLGAERVLSGMGGRAGSKPGDDPPKKIKLKFGLTSLGAATSPYVPPSEAGAKDGDTG</sequence>
<dbReference type="Pfam" id="PF04802">
    <property type="entry name" value="PP4R3"/>
    <property type="match status" value="1"/>
</dbReference>
<comment type="subcellular location">
    <subcellularLocation>
        <location evidence="1">Nucleus</location>
    </subcellularLocation>
</comment>
<gene>
    <name evidence="6" type="ORF">PILCRDRAFT_13958</name>
</gene>
<dbReference type="EMBL" id="KN833052">
    <property type="protein sequence ID" value="KIM75020.1"/>
    <property type="molecule type" value="Genomic_DNA"/>
</dbReference>
<dbReference type="GO" id="GO:0005654">
    <property type="term" value="C:nucleoplasm"/>
    <property type="evidence" value="ECO:0007669"/>
    <property type="project" value="TreeGrafter"/>
</dbReference>
<organism evidence="6 7">
    <name type="scientific">Piloderma croceum (strain F 1598)</name>
    <dbReference type="NCBI Taxonomy" id="765440"/>
    <lineage>
        <taxon>Eukaryota</taxon>
        <taxon>Fungi</taxon>
        <taxon>Dikarya</taxon>
        <taxon>Basidiomycota</taxon>
        <taxon>Agaricomycotina</taxon>
        <taxon>Agaricomycetes</taxon>
        <taxon>Agaricomycetidae</taxon>
        <taxon>Atheliales</taxon>
        <taxon>Atheliaceae</taxon>
        <taxon>Piloderma</taxon>
    </lineage>
</organism>
<dbReference type="GO" id="GO:0006974">
    <property type="term" value="P:DNA damage response"/>
    <property type="evidence" value="ECO:0007669"/>
    <property type="project" value="TreeGrafter"/>
</dbReference>
<evidence type="ECO:0000256" key="2">
    <source>
        <dbReference type="ARBA" id="ARBA00023242"/>
    </source>
</evidence>
<feature type="domain" description="PP4R3 EVH1-like" evidence="5">
    <location>
        <begin position="117"/>
        <end position="216"/>
    </location>
</feature>
<dbReference type="HOGENOM" id="CLU_004909_0_0_1"/>
<dbReference type="InterPro" id="IPR016024">
    <property type="entry name" value="ARM-type_fold"/>
</dbReference>
<dbReference type="STRING" id="765440.A0A0C3ER15"/>
<reference evidence="7" key="2">
    <citation type="submission" date="2015-01" db="EMBL/GenBank/DDBJ databases">
        <title>Evolutionary Origins and Diversification of the Mycorrhizal Mutualists.</title>
        <authorList>
            <consortium name="DOE Joint Genome Institute"/>
            <consortium name="Mycorrhizal Genomics Consortium"/>
            <person name="Kohler A."/>
            <person name="Kuo A."/>
            <person name="Nagy L.G."/>
            <person name="Floudas D."/>
            <person name="Copeland A."/>
            <person name="Barry K.W."/>
            <person name="Cichocki N."/>
            <person name="Veneault-Fourrey C."/>
            <person name="LaButti K."/>
            <person name="Lindquist E.A."/>
            <person name="Lipzen A."/>
            <person name="Lundell T."/>
            <person name="Morin E."/>
            <person name="Murat C."/>
            <person name="Riley R."/>
            <person name="Ohm R."/>
            <person name="Sun H."/>
            <person name="Tunlid A."/>
            <person name="Henrissat B."/>
            <person name="Grigoriev I.V."/>
            <person name="Hibbett D.S."/>
            <person name="Martin F."/>
        </authorList>
    </citation>
    <scope>NUCLEOTIDE SEQUENCE [LARGE SCALE GENOMIC DNA]</scope>
    <source>
        <strain evidence="7">F 1598</strain>
    </source>
</reference>
<dbReference type="Pfam" id="PF22972">
    <property type="entry name" value="EVH1_PP4R3"/>
    <property type="match status" value="1"/>
</dbReference>
<evidence type="ECO:0000256" key="3">
    <source>
        <dbReference type="SAM" id="MobiDB-lite"/>
    </source>
</evidence>
<evidence type="ECO:0000259" key="5">
    <source>
        <dbReference type="Pfam" id="PF22972"/>
    </source>
</evidence>
<reference evidence="6 7" key="1">
    <citation type="submission" date="2014-04" db="EMBL/GenBank/DDBJ databases">
        <authorList>
            <consortium name="DOE Joint Genome Institute"/>
            <person name="Kuo A."/>
            <person name="Tarkka M."/>
            <person name="Buscot F."/>
            <person name="Kohler A."/>
            <person name="Nagy L.G."/>
            <person name="Floudas D."/>
            <person name="Copeland A."/>
            <person name="Barry K.W."/>
            <person name="Cichocki N."/>
            <person name="Veneault-Fourrey C."/>
            <person name="LaButti K."/>
            <person name="Lindquist E.A."/>
            <person name="Lipzen A."/>
            <person name="Lundell T."/>
            <person name="Morin E."/>
            <person name="Murat C."/>
            <person name="Sun H."/>
            <person name="Tunlid A."/>
            <person name="Henrissat B."/>
            <person name="Grigoriev I.V."/>
            <person name="Hibbett D.S."/>
            <person name="Martin F."/>
            <person name="Nordberg H.P."/>
            <person name="Cantor M.N."/>
            <person name="Hua S.X."/>
        </authorList>
    </citation>
    <scope>NUCLEOTIDE SEQUENCE [LARGE SCALE GENOMIC DNA]</scope>
    <source>
        <strain evidence="6 7">F 1598</strain>
    </source>
</reference>
<dbReference type="PANTHER" id="PTHR23318">
    <property type="entry name" value="ATP SYNTHASE GAMMA-RELATED"/>
    <property type="match status" value="1"/>
</dbReference>
<dbReference type="Gene3D" id="2.30.29.30">
    <property type="entry name" value="Pleckstrin-homology domain (PH domain)/Phosphotyrosine-binding domain (PTB)"/>
    <property type="match status" value="1"/>
</dbReference>
<feature type="region of interest" description="Disordered" evidence="3">
    <location>
        <begin position="894"/>
        <end position="1116"/>
    </location>
</feature>
<feature type="compositionally biased region" description="Basic and acidic residues" evidence="3">
    <location>
        <begin position="1049"/>
        <end position="1063"/>
    </location>
</feature>
<dbReference type="Proteomes" id="UP000054166">
    <property type="component" value="Unassembled WGS sequence"/>
</dbReference>
<feature type="compositionally biased region" description="Basic and acidic residues" evidence="3">
    <location>
        <begin position="52"/>
        <end position="69"/>
    </location>
</feature>
<dbReference type="PANTHER" id="PTHR23318:SF0">
    <property type="entry name" value="SERINE_THREONINE-PROTEIN PHOSPHATASE 4 REGULATORY SUBUNIT 3"/>
    <property type="match status" value="1"/>
</dbReference>
<evidence type="ECO:0000313" key="6">
    <source>
        <dbReference type="EMBL" id="KIM75020.1"/>
    </source>
</evidence>
<feature type="compositionally biased region" description="Polar residues" evidence="3">
    <location>
        <begin position="968"/>
        <end position="977"/>
    </location>
</feature>
<dbReference type="AlphaFoldDB" id="A0A0C3ER15"/>
<dbReference type="InterPro" id="IPR006887">
    <property type="entry name" value="P4R3-like_central_dom"/>
</dbReference>
<feature type="domain" description="Serine/threonine-protein phosphatase 4 regulatory subunit 3-like central" evidence="4">
    <location>
        <begin position="259"/>
        <end position="840"/>
    </location>
</feature>
<dbReference type="InterPro" id="IPR051137">
    <property type="entry name" value="PP4R3-like"/>
</dbReference>
<keyword evidence="2" id="KW-0539">Nucleus</keyword>
<name>A0A0C3ER15_PILCF</name>
<evidence type="ECO:0000259" key="4">
    <source>
        <dbReference type="Pfam" id="PF04802"/>
    </source>
</evidence>
<dbReference type="InterPro" id="IPR055236">
    <property type="entry name" value="EVH1_PP4R3"/>
</dbReference>
<feature type="region of interest" description="Disordered" evidence="3">
    <location>
        <begin position="1"/>
        <end position="74"/>
    </location>
</feature>
<dbReference type="SUPFAM" id="SSF50729">
    <property type="entry name" value="PH domain-like"/>
    <property type="match status" value="1"/>
</dbReference>
<feature type="compositionally biased region" description="Polar residues" evidence="3">
    <location>
        <begin position="13"/>
        <end position="25"/>
    </location>
</feature>
<dbReference type="FunCoup" id="A0A0C3ER15">
    <property type="interactions" value="634"/>
</dbReference>
<dbReference type="InterPro" id="IPR011993">
    <property type="entry name" value="PH-like_dom_sf"/>
</dbReference>
<feature type="compositionally biased region" description="Basic and acidic residues" evidence="3">
    <location>
        <begin position="446"/>
        <end position="466"/>
    </location>
</feature>
<dbReference type="SUPFAM" id="SSF48371">
    <property type="entry name" value="ARM repeat"/>
    <property type="match status" value="1"/>
</dbReference>